<protein>
    <recommendedName>
        <fullName evidence="4">IBR domain-containing protein</fullName>
    </recommendedName>
</protein>
<evidence type="ECO:0000313" key="3">
    <source>
        <dbReference type="Proteomes" id="UP000006753"/>
    </source>
</evidence>
<feature type="region of interest" description="Disordered" evidence="1">
    <location>
        <begin position="17"/>
        <end position="58"/>
    </location>
</feature>
<proteinExistence type="predicted"/>
<dbReference type="Pfam" id="PF26200">
    <property type="entry name" value="Rcat_RNF216"/>
    <property type="match status" value="1"/>
</dbReference>
<evidence type="ECO:0000313" key="2">
    <source>
        <dbReference type="EMBL" id="EKD18365.1"/>
    </source>
</evidence>
<evidence type="ECO:0000256" key="1">
    <source>
        <dbReference type="SAM" id="MobiDB-lite"/>
    </source>
</evidence>
<dbReference type="SUPFAM" id="SSF57850">
    <property type="entry name" value="RING/U-box"/>
    <property type="match status" value="1"/>
</dbReference>
<dbReference type="HOGENOM" id="CLU_1768492_0_0_1"/>
<dbReference type="Proteomes" id="UP000006753">
    <property type="component" value="Unassembled WGS sequence"/>
</dbReference>
<dbReference type="KEGG" id="mbe:MBM_03358"/>
<dbReference type="Gene3D" id="1.20.120.1750">
    <property type="match status" value="1"/>
</dbReference>
<feature type="compositionally biased region" description="Basic and acidic residues" evidence="1">
    <location>
        <begin position="38"/>
        <end position="53"/>
    </location>
</feature>
<dbReference type="InParanoid" id="K1WKY9"/>
<name>K1WKY9_MARBU</name>
<accession>K1WKY9</accession>
<sequence length="147" mass="17099">MAFLNFREIWDTLRGRERRQRAPPPHDIVFQRSPPKSISEKQSQHPDENHNSEETPAQTAARIKIEEAAAEEFLNSNVKECPGCCRAIMKNFGCDEMECCCGQVFCWICLAKSKVDSKYFWGDWHARTCRYSTATNPCIFFMTLRNR</sequence>
<dbReference type="OrthoDB" id="1431934at2759"/>
<dbReference type="AlphaFoldDB" id="K1WKY9"/>
<reference evidence="2 3" key="1">
    <citation type="journal article" date="2012" name="BMC Genomics">
        <title>Sequencing the genome of Marssonina brunnea reveals fungus-poplar co-evolution.</title>
        <authorList>
            <person name="Zhu S."/>
            <person name="Cao Y.-Z."/>
            <person name="Jiang C."/>
            <person name="Tan B.-Y."/>
            <person name="Wang Z."/>
            <person name="Feng S."/>
            <person name="Zhang L."/>
            <person name="Su X.-H."/>
            <person name="Brejova B."/>
            <person name="Vinar T."/>
            <person name="Xu M."/>
            <person name="Wang M.-X."/>
            <person name="Zhang S.-G."/>
            <person name="Huang M.-R."/>
            <person name="Wu R."/>
            <person name="Zhou Y."/>
        </authorList>
    </citation>
    <scope>NUCLEOTIDE SEQUENCE [LARGE SCALE GENOMIC DNA]</scope>
    <source>
        <strain evidence="2 3">MB_m1</strain>
    </source>
</reference>
<keyword evidence="3" id="KW-1185">Reference proteome</keyword>
<evidence type="ECO:0008006" key="4">
    <source>
        <dbReference type="Google" id="ProtNLM"/>
    </source>
</evidence>
<dbReference type="EMBL" id="JH921433">
    <property type="protein sequence ID" value="EKD18365.1"/>
    <property type="molecule type" value="Genomic_DNA"/>
</dbReference>
<gene>
    <name evidence="2" type="ORF">MBM_03358</name>
</gene>
<organism evidence="2 3">
    <name type="scientific">Marssonina brunnea f. sp. multigermtubi (strain MB_m1)</name>
    <name type="common">Marssonina leaf spot fungus</name>
    <dbReference type="NCBI Taxonomy" id="1072389"/>
    <lineage>
        <taxon>Eukaryota</taxon>
        <taxon>Fungi</taxon>
        <taxon>Dikarya</taxon>
        <taxon>Ascomycota</taxon>
        <taxon>Pezizomycotina</taxon>
        <taxon>Leotiomycetes</taxon>
        <taxon>Helotiales</taxon>
        <taxon>Drepanopezizaceae</taxon>
        <taxon>Drepanopeziza</taxon>
    </lineage>
</organism>